<proteinExistence type="inferred from homology"/>
<comment type="subunit">
    <text evidence="5">Forms a complex with TatA.</text>
</comment>
<dbReference type="HAMAP" id="MF_00902">
    <property type="entry name" value="TatC"/>
    <property type="match status" value="1"/>
</dbReference>
<evidence type="ECO:0000256" key="3">
    <source>
        <dbReference type="ARBA" id="ARBA00022989"/>
    </source>
</evidence>
<evidence type="ECO:0000313" key="6">
    <source>
        <dbReference type="EMBL" id="HDD45472.1"/>
    </source>
</evidence>
<sequence length="250" mass="28725">MGENEELKLPFTVHLEELRQRLFICLIAIALGAAISFFFSKKLFYFLAKPLVKLLPPDQPMIFTALTEAFFTYFKVSLLFGFIFASPIVFYQLWKFVAPGLYEHEKKFVIPFVISSTFFFLLGCVFAYYVVFPFGFKFFLGFSTDYLKLLPKMNEYFSLSLKLLFAFGLIFELPVFTFFLAKMGIIDKETLASKRRYAIVLSFIIAAILTPPDVGTQLLMAGPLILLYEISIWVAKIFAHKPKVISESSK</sequence>
<keyword evidence="3 5" id="KW-1133">Transmembrane helix</keyword>
<comment type="caution">
    <text evidence="5">Lacks conserved residue(s) required for the propagation of feature annotation.</text>
</comment>
<dbReference type="GO" id="GO:0043953">
    <property type="term" value="P:protein transport by the Tat complex"/>
    <property type="evidence" value="ECO:0007669"/>
    <property type="project" value="UniProtKB-UniRule"/>
</dbReference>
<keyword evidence="2 5" id="KW-0812">Transmembrane</keyword>
<feature type="transmembrane region" description="Helical" evidence="5">
    <location>
        <begin position="70"/>
        <end position="91"/>
    </location>
</feature>
<keyword evidence="5" id="KW-0811">Translocation</keyword>
<keyword evidence="5" id="KW-1003">Cell membrane</keyword>
<comment type="caution">
    <text evidence="6">The sequence shown here is derived from an EMBL/GenBank/DDBJ whole genome shotgun (WGS) entry which is preliminary data.</text>
</comment>
<dbReference type="PANTHER" id="PTHR30371:SF0">
    <property type="entry name" value="SEC-INDEPENDENT PROTEIN TRANSLOCASE PROTEIN TATC, CHLOROPLASTIC-RELATED"/>
    <property type="match status" value="1"/>
</dbReference>
<name>A0A7C0YBR8_DESA2</name>
<dbReference type="PRINTS" id="PR01840">
    <property type="entry name" value="TATCFAMILY"/>
</dbReference>
<keyword evidence="4 5" id="KW-0472">Membrane</keyword>
<accession>A0A7C0YBR8</accession>
<dbReference type="NCBIfam" id="TIGR00945">
    <property type="entry name" value="tatC"/>
    <property type="match status" value="1"/>
</dbReference>
<evidence type="ECO:0000256" key="2">
    <source>
        <dbReference type="ARBA" id="ARBA00022692"/>
    </source>
</evidence>
<gene>
    <name evidence="5 6" type="primary">tatC</name>
    <name evidence="6" type="ORF">ENG63_11560</name>
</gene>
<dbReference type="GO" id="GO:0033281">
    <property type="term" value="C:TAT protein transport complex"/>
    <property type="evidence" value="ECO:0007669"/>
    <property type="project" value="UniProtKB-UniRule"/>
</dbReference>
<protein>
    <recommendedName>
        <fullName evidence="5">Sec-independent protein translocase protein TatC</fullName>
    </recommendedName>
</protein>
<evidence type="ECO:0000256" key="1">
    <source>
        <dbReference type="ARBA" id="ARBA00004141"/>
    </source>
</evidence>
<dbReference type="PANTHER" id="PTHR30371">
    <property type="entry name" value="SEC-INDEPENDENT PROTEIN TRANSLOCASE PROTEIN TATC"/>
    <property type="match status" value="1"/>
</dbReference>
<reference evidence="6" key="1">
    <citation type="journal article" date="2020" name="mSystems">
        <title>Genome- and Community-Level Interaction Insights into Carbon Utilization and Element Cycling Functions of Hydrothermarchaeota in Hydrothermal Sediment.</title>
        <authorList>
            <person name="Zhou Z."/>
            <person name="Liu Y."/>
            <person name="Xu W."/>
            <person name="Pan J."/>
            <person name="Luo Z.H."/>
            <person name="Li M."/>
        </authorList>
    </citation>
    <scope>NUCLEOTIDE SEQUENCE [LARGE SCALE GENOMIC DNA]</scope>
    <source>
        <strain evidence="6">HyVt-233</strain>
    </source>
</reference>
<feature type="transmembrane region" description="Helical" evidence="5">
    <location>
        <begin position="21"/>
        <end position="39"/>
    </location>
</feature>
<evidence type="ECO:0000256" key="4">
    <source>
        <dbReference type="ARBA" id="ARBA00023136"/>
    </source>
</evidence>
<dbReference type="GO" id="GO:0009977">
    <property type="term" value="F:proton motive force dependent protein transmembrane transporter activity"/>
    <property type="evidence" value="ECO:0007669"/>
    <property type="project" value="TreeGrafter"/>
</dbReference>
<comment type="subcellular location">
    <subcellularLocation>
        <location evidence="5">Cell membrane</location>
        <topology evidence="5">Multi-pass membrane protein</topology>
    </subcellularLocation>
    <subcellularLocation>
        <location evidence="1">Membrane</location>
        <topology evidence="1">Multi-pass membrane protein</topology>
    </subcellularLocation>
</comment>
<organism evidence="6">
    <name type="scientific">Desulfofervidus auxilii</name>
    <dbReference type="NCBI Taxonomy" id="1621989"/>
    <lineage>
        <taxon>Bacteria</taxon>
        <taxon>Pseudomonadati</taxon>
        <taxon>Thermodesulfobacteriota</taxon>
        <taxon>Candidatus Desulfofervidia</taxon>
        <taxon>Candidatus Desulfofervidales</taxon>
        <taxon>Candidatus Desulfofervidaceae</taxon>
        <taxon>Candidatus Desulfofervidus</taxon>
    </lineage>
</organism>
<dbReference type="Proteomes" id="UP000886289">
    <property type="component" value="Unassembled WGS sequence"/>
</dbReference>
<dbReference type="Pfam" id="PF00902">
    <property type="entry name" value="TatC"/>
    <property type="match status" value="1"/>
</dbReference>
<dbReference type="GO" id="GO:0065002">
    <property type="term" value="P:intracellular protein transmembrane transport"/>
    <property type="evidence" value="ECO:0007669"/>
    <property type="project" value="TreeGrafter"/>
</dbReference>
<dbReference type="EMBL" id="DRBS01000430">
    <property type="protein sequence ID" value="HDD45472.1"/>
    <property type="molecule type" value="Genomic_DNA"/>
</dbReference>
<feature type="transmembrane region" description="Helical" evidence="5">
    <location>
        <begin position="156"/>
        <end position="185"/>
    </location>
</feature>
<comment type="similarity">
    <text evidence="5">Belongs to the TatC family.</text>
</comment>
<dbReference type="InterPro" id="IPR002033">
    <property type="entry name" value="TatC"/>
</dbReference>
<keyword evidence="5" id="KW-0813">Transport</keyword>
<feature type="transmembrane region" description="Helical" evidence="5">
    <location>
        <begin position="197"/>
        <end position="214"/>
    </location>
</feature>
<feature type="transmembrane region" description="Helical" evidence="5">
    <location>
        <begin position="112"/>
        <end position="136"/>
    </location>
</feature>
<evidence type="ECO:0000256" key="5">
    <source>
        <dbReference type="HAMAP-Rule" id="MF_00902"/>
    </source>
</evidence>
<comment type="function">
    <text evidence="5">Part of the twin-arginine translocation (Tat) system that transports large folded proteins containing a characteristic twin-arginine motif in their signal peptide across membranes.</text>
</comment>
<keyword evidence="5" id="KW-0653">Protein transport</keyword>
<dbReference type="AlphaFoldDB" id="A0A7C0YBR8"/>